<evidence type="ECO:0000313" key="1">
    <source>
        <dbReference type="EMBL" id="SCY99975.1"/>
    </source>
</evidence>
<dbReference type="RefSeq" id="WP_091136992.1">
    <property type="nucleotide sequence ID" value="NZ_FMVJ01000010.1"/>
</dbReference>
<gene>
    <name evidence="1" type="ORF">SAMN02927923_03315</name>
</gene>
<proteinExistence type="predicted"/>
<dbReference type="STRING" id="549386.SAMN02927923_03315"/>
<reference evidence="1 2" key="1">
    <citation type="submission" date="2016-10" db="EMBL/GenBank/DDBJ databases">
        <authorList>
            <person name="de Groot N.N."/>
        </authorList>
    </citation>
    <scope>NUCLEOTIDE SEQUENCE [LARGE SCALE GENOMIC DNA]</scope>
    <source>
        <strain evidence="1 2">CGMCC 1.7666</strain>
    </source>
</reference>
<dbReference type="Proteomes" id="UP000199569">
    <property type="component" value="Unassembled WGS sequence"/>
</dbReference>
<dbReference type="AlphaFoldDB" id="A0A1G5KH44"/>
<dbReference type="OrthoDB" id="8019649at2"/>
<protein>
    <submittedName>
        <fullName evidence="1">Uncharacterized protein</fullName>
    </submittedName>
</protein>
<keyword evidence="2" id="KW-1185">Reference proteome</keyword>
<accession>A0A1G5KH44</accession>
<name>A0A1G5KH44_9HYPH</name>
<organism evidence="1 2">
    <name type="scientific">Microvirga guangxiensis</name>
    <dbReference type="NCBI Taxonomy" id="549386"/>
    <lineage>
        <taxon>Bacteria</taxon>
        <taxon>Pseudomonadati</taxon>
        <taxon>Pseudomonadota</taxon>
        <taxon>Alphaproteobacteria</taxon>
        <taxon>Hyphomicrobiales</taxon>
        <taxon>Methylobacteriaceae</taxon>
        <taxon>Microvirga</taxon>
    </lineage>
</organism>
<evidence type="ECO:0000313" key="2">
    <source>
        <dbReference type="Proteomes" id="UP000199569"/>
    </source>
</evidence>
<sequence>MQLTRKSRSLIRRVCREAFRNRIDPLLQRMKLKARIAVLQEQGAIAIVHGGIDCDGGRWDNRVAMVAATVAAVERWSNQYKAQAEGPQWQTLEKPSLAKDLAEDSRDLGLEAFEDGHSHVLFA</sequence>
<dbReference type="EMBL" id="FMVJ01000010">
    <property type="protein sequence ID" value="SCY99975.1"/>
    <property type="molecule type" value="Genomic_DNA"/>
</dbReference>